<keyword evidence="2" id="KW-1185">Reference proteome</keyword>
<comment type="caution">
    <text evidence="1">The sequence shown here is derived from an EMBL/GenBank/DDBJ whole genome shotgun (WGS) entry which is preliminary data.</text>
</comment>
<dbReference type="EMBL" id="BRZA01000002">
    <property type="protein sequence ID" value="GLC89245.1"/>
    <property type="molecule type" value="Genomic_DNA"/>
</dbReference>
<gene>
    <name evidence="1" type="ORF">LYSBPC_23720</name>
</gene>
<dbReference type="Proteomes" id="UP001065593">
    <property type="component" value="Unassembled WGS sequence"/>
</dbReference>
<evidence type="ECO:0000313" key="2">
    <source>
        <dbReference type="Proteomes" id="UP001065593"/>
    </source>
</evidence>
<accession>A0ABQ5NLL4</accession>
<reference evidence="1" key="1">
    <citation type="submission" date="2022-08" db="EMBL/GenBank/DDBJ databases">
        <title>Draft genome sequence of Lysinibacillus sp. strain KH24.</title>
        <authorList>
            <person name="Kanbe H."/>
            <person name="Itoh H."/>
        </authorList>
    </citation>
    <scope>NUCLEOTIDE SEQUENCE</scope>
    <source>
        <strain evidence="1">KH24</strain>
    </source>
</reference>
<evidence type="ECO:0000313" key="1">
    <source>
        <dbReference type="EMBL" id="GLC89245.1"/>
    </source>
</evidence>
<proteinExistence type="predicted"/>
<protein>
    <recommendedName>
        <fullName evidence="3">DUF4265 domain-containing protein</fullName>
    </recommendedName>
</protein>
<organism evidence="1 2">
    <name type="scientific">Lysinibacillus piscis</name>
    <dbReference type="NCBI Taxonomy" id="2518931"/>
    <lineage>
        <taxon>Bacteria</taxon>
        <taxon>Bacillati</taxon>
        <taxon>Bacillota</taxon>
        <taxon>Bacilli</taxon>
        <taxon>Bacillales</taxon>
        <taxon>Bacillaceae</taxon>
        <taxon>Lysinibacillus</taxon>
    </lineage>
</organism>
<sequence length="151" mass="17931">MHEFFLIKKTETQDDDFFNNFYRNRDNHKDIIVDYITIEIKVFDYIFDSLTWIPCMNPALPGKPMEVGINHIGITLFDENSASSLISIFTAWRDLFKNGPSVIKRLIYFHDYTDEDLLTFDRDDTLENFEKFIDLSKQLSDGKYYLYHCGI</sequence>
<dbReference type="RefSeq" id="WP_264988984.1">
    <property type="nucleotide sequence ID" value="NZ_BRZA01000002.1"/>
</dbReference>
<evidence type="ECO:0008006" key="3">
    <source>
        <dbReference type="Google" id="ProtNLM"/>
    </source>
</evidence>
<name>A0ABQ5NLL4_9BACI</name>